<dbReference type="Pfam" id="PF06904">
    <property type="entry name" value="Extensin-like_C"/>
    <property type="match status" value="1"/>
</dbReference>
<evidence type="ECO:0000256" key="1">
    <source>
        <dbReference type="SAM" id="MobiDB-lite"/>
    </source>
</evidence>
<feature type="domain" description="Extensin-like C-terminal" evidence="2">
    <location>
        <begin position="183"/>
        <end position="369"/>
    </location>
</feature>
<protein>
    <submittedName>
        <fullName evidence="3">Extensin family protein</fullName>
    </submittedName>
</protein>
<evidence type="ECO:0000313" key="4">
    <source>
        <dbReference type="Proteomes" id="UP000295131"/>
    </source>
</evidence>
<dbReference type="AlphaFoldDB" id="A0A4R5PJZ4"/>
<name>A0A4R5PJZ4_9HYPH</name>
<dbReference type="Proteomes" id="UP000295131">
    <property type="component" value="Unassembled WGS sequence"/>
</dbReference>
<organism evidence="3 4">
    <name type="scientific">Pseudohoeflea suaedae</name>
    <dbReference type="NCBI Taxonomy" id="877384"/>
    <lineage>
        <taxon>Bacteria</taxon>
        <taxon>Pseudomonadati</taxon>
        <taxon>Pseudomonadota</taxon>
        <taxon>Alphaproteobacteria</taxon>
        <taxon>Hyphomicrobiales</taxon>
        <taxon>Rhizobiaceae</taxon>
        <taxon>Pseudohoeflea</taxon>
    </lineage>
</organism>
<feature type="region of interest" description="Disordered" evidence="1">
    <location>
        <begin position="12"/>
        <end position="39"/>
    </location>
</feature>
<keyword evidence="4" id="KW-1185">Reference proteome</keyword>
<gene>
    <name evidence="3" type="ORF">E2A64_11960</name>
</gene>
<feature type="region of interest" description="Disordered" evidence="1">
    <location>
        <begin position="92"/>
        <end position="179"/>
    </location>
</feature>
<evidence type="ECO:0000259" key="2">
    <source>
        <dbReference type="Pfam" id="PF06904"/>
    </source>
</evidence>
<accession>A0A4R5PJZ4</accession>
<sequence length="369" mass="38761">MTGIPIWKRLSTPRMRNVPPPAEPSTRFSRLRSGEPAPHRSRFHQVMLIARKRAPVTHFPKTSVSALALGLIYASAGMAHAASVPLPEPAPRAEAVAAGEAEAPLPQPRPEPVPEPEDVDEGGEEEEPGPADADAPAGAQEDGGSPGAERDTSGNASGSGKPEAGSSDRQAQTQPPEPVDPVCVARLAELGAIFEAVEPIEGEGGCGIAHPFEISGFSGGISLQPAAKLDCPTAVALAEWVEDELKPAADTAIRTLTDEEKPEGKALKTIRQASSYICRTRNSQKDAKLSEHGKGRAIDIAGFTLADGTDVTVTPREKDHTIAAALQAAVRKGACLHFTTVLGPGADSFHSDHIHIDLAERRGGYRICQ</sequence>
<proteinExistence type="predicted"/>
<feature type="compositionally biased region" description="Low complexity" evidence="1">
    <location>
        <begin position="92"/>
        <end position="104"/>
    </location>
</feature>
<comment type="caution">
    <text evidence="3">The sequence shown here is derived from an EMBL/GenBank/DDBJ whole genome shotgun (WGS) entry which is preliminary data.</text>
</comment>
<feature type="compositionally biased region" description="Low complexity" evidence="1">
    <location>
        <begin position="130"/>
        <end position="143"/>
    </location>
</feature>
<dbReference type="InterPro" id="IPR009683">
    <property type="entry name" value="Extensin-like_C"/>
</dbReference>
<feature type="compositionally biased region" description="Acidic residues" evidence="1">
    <location>
        <begin position="114"/>
        <end position="129"/>
    </location>
</feature>
<evidence type="ECO:0000313" key="3">
    <source>
        <dbReference type="EMBL" id="TDH36010.1"/>
    </source>
</evidence>
<reference evidence="3 4" key="1">
    <citation type="journal article" date="2013" name="Int. J. Syst. Evol. Microbiol.">
        <title>Hoeflea suaedae sp. nov., an endophytic bacterium isolated from the root of the halophyte Suaeda maritima.</title>
        <authorList>
            <person name="Chung E.J."/>
            <person name="Park J.A."/>
            <person name="Pramanik P."/>
            <person name="Bibi F."/>
            <person name="Jeon C.O."/>
            <person name="Chung Y.R."/>
        </authorList>
    </citation>
    <scope>NUCLEOTIDE SEQUENCE [LARGE SCALE GENOMIC DNA]</scope>
    <source>
        <strain evidence="3 4">YC6898</strain>
    </source>
</reference>
<dbReference type="EMBL" id="SMSI01000002">
    <property type="protein sequence ID" value="TDH36010.1"/>
    <property type="molecule type" value="Genomic_DNA"/>
</dbReference>